<evidence type="ECO:0000256" key="1">
    <source>
        <dbReference type="SAM" id="SignalP"/>
    </source>
</evidence>
<dbReference type="AlphaFoldDB" id="A0A918NJH1"/>
<dbReference type="RefSeq" id="WP_189613004.1">
    <property type="nucleotide sequence ID" value="NZ_BMXR01000015.1"/>
</dbReference>
<sequence length="269" mass="30164">MKNRMIKPVTFIVLWLAALCVQAAGLEALQGDWEIAPEASLIAIAEREGLSEAELNDNRARLLSRFESQKPTLSIDDQRIGLVIGNKSIIMDYHVTQATDYSIDLELTLDGQKLPGRIDLFGPQWIRLATGGDNDWYVWRRASGGESALDDRFVQPPSGDDSDESLEGTFKRLARLAERGNFAAIEVLHSDTSRSRNDTEKIANRWNQLSSGLSADDLQVRDVSVMAQHPGVWFVEGRYRRGKQSGPIFSVYFKEIDGDWHVVSMPDLE</sequence>
<keyword evidence="3" id="KW-1185">Reference proteome</keyword>
<name>A0A918NJH1_9GAMM</name>
<feature type="signal peptide" evidence="1">
    <location>
        <begin position="1"/>
        <end position="23"/>
    </location>
</feature>
<reference evidence="2" key="2">
    <citation type="submission" date="2020-09" db="EMBL/GenBank/DDBJ databases">
        <authorList>
            <person name="Sun Q."/>
            <person name="Kim S."/>
        </authorList>
    </citation>
    <scope>NUCLEOTIDE SEQUENCE</scope>
    <source>
        <strain evidence="2">KCTC 22169</strain>
    </source>
</reference>
<dbReference type="Proteomes" id="UP000626148">
    <property type="component" value="Unassembled WGS sequence"/>
</dbReference>
<comment type="caution">
    <text evidence="2">The sequence shown here is derived from an EMBL/GenBank/DDBJ whole genome shotgun (WGS) entry which is preliminary data.</text>
</comment>
<accession>A0A918NJH1</accession>
<feature type="chain" id="PRO_5037410580" description="DUF4440 domain-containing protein" evidence="1">
    <location>
        <begin position="24"/>
        <end position="269"/>
    </location>
</feature>
<reference evidence="2" key="1">
    <citation type="journal article" date="2014" name="Int. J. Syst. Evol. Microbiol.">
        <title>Complete genome sequence of Corynebacterium casei LMG S-19264T (=DSM 44701T), isolated from a smear-ripened cheese.</title>
        <authorList>
            <consortium name="US DOE Joint Genome Institute (JGI-PGF)"/>
            <person name="Walter F."/>
            <person name="Albersmeier A."/>
            <person name="Kalinowski J."/>
            <person name="Ruckert C."/>
        </authorList>
    </citation>
    <scope>NUCLEOTIDE SEQUENCE</scope>
    <source>
        <strain evidence="2">KCTC 22169</strain>
    </source>
</reference>
<gene>
    <name evidence="2" type="ORF">GCM10007392_44750</name>
</gene>
<organism evidence="2 3">
    <name type="scientific">Saccharospirillum salsuginis</name>
    <dbReference type="NCBI Taxonomy" id="418750"/>
    <lineage>
        <taxon>Bacteria</taxon>
        <taxon>Pseudomonadati</taxon>
        <taxon>Pseudomonadota</taxon>
        <taxon>Gammaproteobacteria</taxon>
        <taxon>Oceanospirillales</taxon>
        <taxon>Saccharospirillaceae</taxon>
        <taxon>Saccharospirillum</taxon>
    </lineage>
</organism>
<evidence type="ECO:0000313" key="2">
    <source>
        <dbReference type="EMBL" id="GGX72354.1"/>
    </source>
</evidence>
<protein>
    <recommendedName>
        <fullName evidence="4">DUF4440 domain-containing protein</fullName>
    </recommendedName>
</protein>
<proteinExistence type="predicted"/>
<keyword evidence="1" id="KW-0732">Signal</keyword>
<dbReference type="EMBL" id="BMXR01000015">
    <property type="protein sequence ID" value="GGX72354.1"/>
    <property type="molecule type" value="Genomic_DNA"/>
</dbReference>
<evidence type="ECO:0008006" key="4">
    <source>
        <dbReference type="Google" id="ProtNLM"/>
    </source>
</evidence>
<evidence type="ECO:0000313" key="3">
    <source>
        <dbReference type="Proteomes" id="UP000626148"/>
    </source>
</evidence>